<organism evidence="5 6">
    <name type="scientific">Kinneretia aquatilis</name>
    <dbReference type="NCBI Taxonomy" id="2070761"/>
    <lineage>
        <taxon>Bacteria</taxon>
        <taxon>Pseudomonadati</taxon>
        <taxon>Pseudomonadota</taxon>
        <taxon>Betaproteobacteria</taxon>
        <taxon>Burkholderiales</taxon>
        <taxon>Sphaerotilaceae</taxon>
        <taxon>Roseateles</taxon>
    </lineage>
</organism>
<dbReference type="OrthoDB" id="5294582at2"/>
<feature type="compositionally biased region" description="Pro residues" evidence="2">
    <location>
        <begin position="77"/>
        <end position="101"/>
    </location>
</feature>
<evidence type="ECO:0000256" key="3">
    <source>
        <dbReference type="SAM" id="Phobius"/>
    </source>
</evidence>
<dbReference type="Pfam" id="PF13719">
    <property type="entry name" value="Zn_ribbon_5"/>
    <property type="match status" value="1"/>
</dbReference>
<feature type="transmembrane region" description="Helical" evidence="3">
    <location>
        <begin position="302"/>
        <end position="321"/>
    </location>
</feature>
<proteinExistence type="predicted"/>
<dbReference type="RefSeq" id="WP_102767831.1">
    <property type="nucleotide sequence ID" value="NZ_POSP01000003.1"/>
</dbReference>
<feature type="domain" description="Zinc finger/thioredoxin putative" evidence="4">
    <location>
        <begin position="3"/>
        <end position="39"/>
    </location>
</feature>
<evidence type="ECO:0000256" key="2">
    <source>
        <dbReference type="SAM" id="MobiDB-lite"/>
    </source>
</evidence>
<sequence length="455" mass="48892">MSLATRCTACGTIFRVVEDQLRVSEGWVRCGRCAEVFDAREQLFDIDLEAPPPWPPAPAHDTPAVDLSTQDDGRWAPSPPPTSSPPAPIPASAYAPPPPRPLDLTAAPPHKEPRPGHDSIVAAAMDSRHEPRWVDEPGLDAGGAKDPAPRWTEPEIEPSLEQQVAQEVEQEMARLSAQRAQLEAQAQAEADIQQQAYEEEQARLQAELAAAEASQRAQAQLAQLAQQKATPAPHSPGEGDHGFQPTTLGENGELLAAAEAEATKAVKPEGTAAGGESNSGGAPSELPTFMRPARQATIWNRLWVRVSLGLLCGLALAALGLQATWQFRDALVARYPQLRADLQAFCAVAHCEIKPWQRLDSFSVDASALSQAGSGHHYKLALTLRNKSEYELALPWVELSLTDANGQLIARRALAPKDFNLSQDALAAATELPVQALLTTGDKAVSGYSVELFYP</sequence>
<evidence type="ECO:0000313" key="6">
    <source>
        <dbReference type="Proteomes" id="UP000235916"/>
    </source>
</evidence>
<dbReference type="Pfam" id="PF11906">
    <property type="entry name" value="DUF3426"/>
    <property type="match status" value="1"/>
</dbReference>
<dbReference type="NCBIfam" id="TIGR02098">
    <property type="entry name" value="MJ0042_CXXC"/>
    <property type="match status" value="1"/>
</dbReference>
<gene>
    <name evidence="5" type="ORF">C1O66_10485</name>
</gene>
<evidence type="ECO:0000259" key="4">
    <source>
        <dbReference type="Pfam" id="PF13719"/>
    </source>
</evidence>
<dbReference type="Proteomes" id="UP000235916">
    <property type="component" value="Unassembled WGS sequence"/>
</dbReference>
<feature type="coiled-coil region" evidence="1">
    <location>
        <begin position="165"/>
        <end position="214"/>
    </location>
</feature>
<dbReference type="AlphaFoldDB" id="A0A2N8KWV3"/>
<comment type="caution">
    <text evidence="5">The sequence shown here is derived from an EMBL/GenBank/DDBJ whole genome shotgun (WGS) entry which is preliminary data.</text>
</comment>
<feature type="region of interest" description="Disordered" evidence="2">
    <location>
        <begin position="48"/>
        <end position="118"/>
    </location>
</feature>
<protein>
    <recommendedName>
        <fullName evidence="4">Zinc finger/thioredoxin putative domain-containing protein</fullName>
    </recommendedName>
</protein>
<dbReference type="InterPro" id="IPR011723">
    <property type="entry name" value="Znf/thioredoxin_put"/>
</dbReference>
<keyword evidence="6" id="KW-1185">Reference proteome</keyword>
<keyword evidence="3" id="KW-1133">Transmembrane helix</keyword>
<evidence type="ECO:0000313" key="5">
    <source>
        <dbReference type="EMBL" id="PND37911.1"/>
    </source>
</evidence>
<name>A0A2N8KWV3_9BURK</name>
<accession>A0A2N8KWV3</accession>
<dbReference type="EMBL" id="POSP01000003">
    <property type="protein sequence ID" value="PND37911.1"/>
    <property type="molecule type" value="Genomic_DNA"/>
</dbReference>
<keyword evidence="3" id="KW-0472">Membrane</keyword>
<dbReference type="InterPro" id="IPR021834">
    <property type="entry name" value="DUF3426"/>
</dbReference>
<reference evidence="5 6" key="1">
    <citation type="submission" date="2018-01" db="EMBL/GenBank/DDBJ databases">
        <title>Draft genome sequence of Paucibacter aquatile CR182 isolated from freshwater of the Nakdong River.</title>
        <authorList>
            <person name="Choi A."/>
            <person name="Chung E.J."/>
        </authorList>
    </citation>
    <scope>NUCLEOTIDE SEQUENCE [LARGE SCALE GENOMIC DNA]</scope>
    <source>
        <strain evidence="5 6">CR182</strain>
    </source>
</reference>
<feature type="region of interest" description="Disordered" evidence="2">
    <location>
        <begin position="131"/>
        <end position="152"/>
    </location>
</feature>
<feature type="region of interest" description="Disordered" evidence="2">
    <location>
        <begin position="219"/>
        <end position="248"/>
    </location>
</feature>
<evidence type="ECO:0000256" key="1">
    <source>
        <dbReference type="SAM" id="Coils"/>
    </source>
</evidence>
<keyword evidence="1" id="KW-0175">Coiled coil</keyword>
<keyword evidence="3" id="KW-0812">Transmembrane</keyword>